<organism evidence="1 2">
    <name type="scientific">Salix dunnii</name>
    <dbReference type="NCBI Taxonomy" id="1413687"/>
    <lineage>
        <taxon>Eukaryota</taxon>
        <taxon>Viridiplantae</taxon>
        <taxon>Streptophyta</taxon>
        <taxon>Embryophyta</taxon>
        <taxon>Tracheophyta</taxon>
        <taxon>Spermatophyta</taxon>
        <taxon>Magnoliopsida</taxon>
        <taxon>eudicotyledons</taxon>
        <taxon>Gunneridae</taxon>
        <taxon>Pentapetalae</taxon>
        <taxon>rosids</taxon>
        <taxon>fabids</taxon>
        <taxon>Malpighiales</taxon>
        <taxon>Salicaceae</taxon>
        <taxon>Saliceae</taxon>
        <taxon>Salix</taxon>
    </lineage>
</organism>
<accession>A0A835JS70</accession>
<gene>
    <name evidence="1" type="ORF">SADUNF_Sadunf10G0144500</name>
</gene>
<proteinExistence type="predicted"/>
<dbReference type="OrthoDB" id="269822at2759"/>
<protein>
    <submittedName>
        <fullName evidence="1">Uncharacterized protein</fullName>
    </submittedName>
</protein>
<dbReference type="EMBL" id="JADGMS010000010">
    <property type="protein sequence ID" value="KAF9674606.1"/>
    <property type="molecule type" value="Genomic_DNA"/>
</dbReference>
<reference evidence="1 2" key="1">
    <citation type="submission" date="2020-10" db="EMBL/GenBank/DDBJ databases">
        <title>Plant Genome Project.</title>
        <authorList>
            <person name="Zhang R.-G."/>
        </authorList>
    </citation>
    <scope>NUCLEOTIDE SEQUENCE [LARGE SCALE GENOMIC DNA]</scope>
    <source>
        <strain evidence="1">FAFU-HL-1</strain>
        <tissue evidence="1">Leaf</tissue>
    </source>
</reference>
<evidence type="ECO:0000313" key="2">
    <source>
        <dbReference type="Proteomes" id="UP000657918"/>
    </source>
</evidence>
<keyword evidence="2" id="KW-1185">Reference proteome</keyword>
<evidence type="ECO:0000313" key="1">
    <source>
        <dbReference type="EMBL" id="KAF9674606.1"/>
    </source>
</evidence>
<dbReference type="AlphaFoldDB" id="A0A835JS70"/>
<sequence>MRHDRAPEEEEFRKDLILVRSCCVGCEEWRLFYTWHGTAVGIKQIRDARGALQNCICFPCGHGVELLESLLSTPAQEGMFDHQSHPFLTCHTHELQSGAELVLEQLMETQTPHPKQHLQAVARLS</sequence>
<dbReference type="Proteomes" id="UP000657918">
    <property type="component" value="Unassembled WGS sequence"/>
</dbReference>
<comment type="caution">
    <text evidence="1">The sequence shown here is derived from an EMBL/GenBank/DDBJ whole genome shotgun (WGS) entry which is preliminary data.</text>
</comment>
<name>A0A835JS70_9ROSI</name>